<dbReference type="Proteomes" id="UP000748108">
    <property type="component" value="Unassembled WGS sequence"/>
</dbReference>
<dbReference type="EMBL" id="JAHHQF010000052">
    <property type="protein sequence ID" value="MBT9282308.1"/>
    <property type="molecule type" value="Genomic_DNA"/>
</dbReference>
<evidence type="ECO:0000313" key="2">
    <source>
        <dbReference type="EMBL" id="MBT9282680.1"/>
    </source>
</evidence>
<dbReference type="EMBL" id="JAHHQF010000063">
    <property type="protein sequence ID" value="MBT9282680.1"/>
    <property type="molecule type" value="Genomic_DNA"/>
</dbReference>
<gene>
    <name evidence="1" type="ORF">KM312_06575</name>
    <name evidence="2" type="ORF">KM312_08570</name>
</gene>
<dbReference type="AlphaFoldDB" id="A0A947CXV2"/>
<comment type="caution">
    <text evidence="2">The sequence shown here is derived from an EMBL/GenBank/DDBJ whole genome shotgun (WGS) entry which is preliminary data.</text>
</comment>
<reference evidence="2" key="1">
    <citation type="journal article" date="2021" name="Microbiology">
        <title>Metagenomic Analysis of the Microbial Community in the Underground Coal Fire Area (Kemerovo Region, Russia) Revealed Predominance of Thermophilic Members of the Phyla Deinococcus-thermus, Aquificae, and Firmicutes.</title>
        <authorList>
            <person name="Kadnikov V."/>
            <person name="Mardanov A.V."/>
            <person name="Beletsky A.V."/>
            <person name="Karnachuk O.V."/>
            <person name="Ravin N.V."/>
        </authorList>
    </citation>
    <scope>NUCLEOTIDE SEQUENCE</scope>
    <source>
        <strain evidence="2">RBS10-49</strain>
    </source>
</reference>
<accession>A0A947CXV2</accession>
<proteinExistence type="predicted"/>
<evidence type="ECO:0000313" key="3">
    <source>
        <dbReference type="Proteomes" id="UP000748108"/>
    </source>
</evidence>
<organism evidence="2 3">
    <name type="scientific">Hydrogenibacillus schlegelii</name>
    <name type="common">Bacillus schlegelii</name>
    <dbReference type="NCBI Taxonomy" id="1484"/>
    <lineage>
        <taxon>Bacteria</taxon>
        <taxon>Bacillati</taxon>
        <taxon>Bacillota</taxon>
        <taxon>Bacilli</taxon>
        <taxon>Bacillales</taxon>
        <taxon>Bacillales Family X. Incertae Sedis</taxon>
        <taxon>Hydrogenibacillus</taxon>
    </lineage>
</organism>
<evidence type="ECO:0000313" key="1">
    <source>
        <dbReference type="EMBL" id="MBT9282308.1"/>
    </source>
</evidence>
<protein>
    <submittedName>
        <fullName evidence="2">Uncharacterized protein</fullName>
    </submittedName>
</protein>
<name>A0A947CXV2_HYDSH</name>
<sequence length="52" mass="6014">MNRKLTAVGDNLLVTIESPVQDRKAVLGRAIELLIAAYEYEKERERAQKERK</sequence>